<accession>A0A6B3SG12</accession>
<dbReference type="GO" id="GO:0006508">
    <property type="term" value="P:proteolysis"/>
    <property type="evidence" value="ECO:0007669"/>
    <property type="project" value="UniProtKB-KW"/>
</dbReference>
<dbReference type="SUPFAM" id="SSF50156">
    <property type="entry name" value="PDZ domain-like"/>
    <property type="match status" value="2"/>
</dbReference>
<evidence type="ECO:0000313" key="18">
    <source>
        <dbReference type="EMBL" id="NEX59540.1"/>
    </source>
</evidence>
<evidence type="ECO:0000256" key="4">
    <source>
        <dbReference type="ARBA" id="ARBA00013035"/>
    </source>
</evidence>
<feature type="binding site" evidence="15">
    <location>
        <begin position="243"/>
        <end position="245"/>
    </location>
    <ligand>
        <name>substrate</name>
    </ligand>
</feature>
<keyword evidence="10" id="KW-0378">Hydrolase</keyword>
<dbReference type="InterPro" id="IPR009003">
    <property type="entry name" value="Peptidase_S1_PA"/>
</dbReference>
<comment type="subcellular location">
    <subcellularLocation>
        <location evidence="2">Periplasm</location>
    </subcellularLocation>
</comment>
<evidence type="ECO:0000256" key="6">
    <source>
        <dbReference type="ARBA" id="ARBA00022670"/>
    </source>
</evidence>
<feature type="active site" description="Charge relay system" evidence="14">
    <location>
        <position position="172"/>
    </location>
</feature>
<dbReference type="Gene3D" id="2.40.10.120">
    <property type="match status" value="1"/>
</dbReference>
<feature type="chain" id="PRO_5038457824" description="Probable periplasmic serine endoprotease DegP-like" evidence="16">
    <location>
        <begin position="29"/>
        <end position="494"/>
    </location>
</feature>
<evidence type="ECO:0000256" key="1">
    <source>
        <dbReference type="ARBA" id="ARBA00001772"/>
    </source>
</evidence>
<dbReference type="GO" id="GO:0004252">
    <property type="term" value="F:serine-type endopeptidase activity"/>
    <property type="evidence" value="ECO:0007669"/>
    <property type="project" value="InterPro"/>
</dbReference>
<feature type="binding site" evidence="15">
    <location>
        <position position="142"/>
    </location>
    <ligand>
        <name>substrate</name>
    </ligand>
</feature>
<feature type="active site" description="Charge relay system" evidence="14">
    <location>
        <position position="142"/>
    </location>
</feature>
<organism evidence="18 19">
    <name type="scientific">Noviherbaspirillum galbum</name>
    <dbReference type="NCBI Taxonomy" id="2709383"/>
    <lineage>
        <taxon>Bacteria</taxon>
        <taxon>Pseudomonadati</taxon>
        <taxon>Pseudomonadota</taxon>
        <taxon>Betaproteobacteria</taxon>
        <taxon>Burkholderiales</taxon>
        <taxon>Oxalobacteraceae</taxon>
        <taxon>Noviherbaspirillum</taxon>
    </lineage>
</organism>
<feature type="binding site" evidence="15">
    <location>
        <position position="172"/>
    </location>
    <ligand>
        <name>substrate</name>
    </ligand>
</feature>
<keyword evidence="9" id="KW-0574">Periplasm</keyword>
<evidence type="ECO:0000256" key="2">
    <source>
        <dbReference type="ARBA" id="ARBA00004418"/>
    </source>
</evidence>
<evidence type="ECO:0000256" key="3">
    <source>
        <dbReference type="ARBA" id="ARBA00010541"/>
    </source>
</evidence>
<keyword evidence="7 16" id="KW-0732">Signal</keyword>
<evidence type="ECO:0000256" key="5">
    <source>
        <dbReference type="ARBA" id="ARBA00013958"/>
    </source>
</evidence>
<sequence length="494" mass="50547">MKGTKMKRKYLTAALVASGVIAAGTAGAVNWNPGSWFKTQAVASQAAGGTNAEMTTAAAGTAPAVAPVAAPNYRAIVQRFGPAVVGINTSGTSRTAARNLPPELGDNPFFRRFGAPDADVPVRGQGSGFIVSSDGLILTNAHVVADVDEVTVKLSDRREFKAKVLGSDKETDVAVLRIDAKNLPVVTLGDPGKLAVGDYVLAIGSPFGFEQSATAGIVSAKARSLPGDGHVPFIQTDVAVNPGNSGGPLFDGTGNVIGINSQIYSQTGGYEGVSFAIPIDVALHVKDQIVATGKVSHPRLGVTVQEVNQGLADSFKLGQPAGALVSSVQPGSAAAKAGVEPGDVILQFNGRPIDRSGDLPAMLSFAKPGDKANLQVWRGGKKIDLAATLTAAKEVVASNDAGNGASQGKLGVAVRPLTPEEARAGHLRGGVVVEQIAGAAERAGIEQGDIILSVNGVQVDSVDKLRSMIDKAGKQVALLIQRGEDKIFVPVRVG</sequence>
<dbReference type="SMART" id="SM00228">
    <property type="entry name" value="PDZ"/>
    <property type="match status" value="2"/>
</dbReference>
<keyword evidence="12" id="KW-0346">Stress response</keyword>
<evidence type="ECO:0000256" key="11">
    <source>
        <dbReference type="ARBA" id="ARBA00022825"/>
    </source>
</evidence>
<feature type="signal peptide" evidence="16">
    <location>
        <begin position="1"/>
        <end position="28"/>
    </location>
</feature>
<evidence type="ECO:0000256" key="14">
    <source>
        <dbReference type="PIRSR" id="PIRSR611782-1"/>
    </source>
</evidence>
<dbReference type="Pfam" id="PF13365">
    <property type="entry name" value="Trypsin_2"/>
    <property type="match status" value="1"/>
</dbReference>
<dbReference type="InterPro" id="IPR001478">
    <property type="entry name" value="PDZ"/>
</dbReference>
<dbReference type="InterPro" id="IPR001940">
    <property type="entry name" value="Peptidase_S1C"/>
</dbReference>
<dbReference type="SUPFAM" id="SSF50494">
    <property type="entry name" value="Trypsin-like serine proteases"/>
    <property type="match status" value="1"/>
</dbReference>
<dbReference type="PRINTS" id="PR00834">
    <property type="entry name" value="PROTEASES2C"/>
</dbReference>
<feature type="active site" description="Charge relay system" evidence="14">
    <location>
        <position position="245"/>
    </location>
</feature>
<dbReference type="EMBL" id="JAAIVB010000003">
    <property type="protein sequence ID" value="NEX59540.1"/>
    <property type="molecule type" value="Genomic_DNA"/>
</dbReference>
<reference evidence="18 19" key="1">
    <citation type="submission" date="2020-02" db="EMBL/GenBank/DDBJ databases">
        <authorList>
            <person name="Kim M.K."/>
        </authorList>
    </citation>
    <scope>NUCLEOTIDE SEQUENCE [LARGE SCALE GENOMIC DNA]</scope>
    <source>
        <strain evidence="18 19">17J57-3</strain>
    </source>
</reference>
<evidence type="ECO:0000256" key="16">
    <source>
        <dbReference type="SAM" id="SignalP"/>
    </source>
</evidence>
<dbReference type="InterPro" id="IPR036034">
    <property type="entry name" value="PDZ_sf"/>
</dbReference>
<dbReference type="EC" id="3.4.21.107" evidence="4"/>
<gene>
    <name evidence="18" type="ORF">G3574_00470</name>
</gene>
<dbReference type="Gene3D" id="2.30.42.10">
    <property type="match status" value="2"/>
</dbReference>
<evidence type="ECO:0000256" key="12">
    <source>
        <dbReference type="ARBA" id="ARBA00023016"/>
    </source>
</evidence>
<evidence type="ECO:0000313" key="19">
    <source>
        <dbReference type="Proteomes" id="UP000482155"/>
    </source>
</evidence>
<evidence type="ECO:0000259" key="17">
    <source>
        <dbReference type="PROSITE" id="PS50106"/>
    </source>
</evidence>
<dbReference type="Pfam" id="PF17820">
    <property type="entry name" value="PDZ_6"/>
    <property type="match status" value="1"/>
</dbReference>
<evidence type="ECO:0000256" key="8">
    <source>
        <dbReference type="ARBA" id="ARBA00022737"/>
    </source>
</evidence>
<name>A0A6B3SG12_9BURK</name>
<comment type="caution">
    <text evidence="18">The sequence shown here is derived from an EMBL/GenBank/DDBJ whole genome shotgun (WGS) entry which is preliminary data.</text>
</comment>
<evidence type="ECO:0000256" key="7">
    <source>
        <dbReference type="ARBA" id="ARBA00022729"/>
    </source>
</evidence>
<dbReference type="InterPro" id="IPR041489">
    <property type="entry name" value="PDZ_6"/>
</dbReference>
<dbReference type="PROSITE" id="PS50106">
    <property type="entry name" value="PDZ"/>
    <property type="match status" value="2"/>
</dbReference>
<evidence type="ECO:0000256" key="15">
    <source>
        <dbReference type="PIRSR" id="PIRSR611782-2"/>
    </source>
</evidence>
<dbReference type="CDD" id="cd10839">
    <property type="entry name" value="cpPDZ1_DegP-like"/>
    <property type="match status" value="1"/>
</dbReference>
<evidence type="ECO:0000256" key="10">
    <source>
        <dbReference type="ARBA" id="ARBA00022801"/>
    </source>
</evidence>
<evidence type="ECO:0000256" key="9">
    <source>
        <dbReference type="ARBA" id="ARBA00022764"/>
    </source>
</evidence>
<dbReference type="InterPro" id="IPR011782">
    <property type="entry name" value="Pept_S1C_Do"/>
</dbReference>
<comment type="catalytic activity">
    <reaction evidence="1">
        <text>Acts on substrates that are at least partially unfolded. The cleavage site P1 residue is normally between a pair of hydrophobic residues, such as Val-|-Val.</text>
        <dbReference type="EC" id="3.4.21.107"/>
    </reaction>
</comment>
<keyword evidence="6" id="KW-0645">Protease</keyword>
<protein>
    <recommendedName>
        <fullName evidence="5">Probable periplasmic serine endoprotease DegP-like</fullName>
        <ecNumber evidence="4">3.4.21.107</ecNumber>
    </recommendedName>
    <alternativeName>
        <fullName evidence="13">Protease Do</fullName>
    </alternativeName>
</protein>
<keyword evidence="11" id="KW-0720">Serine protease</keyword>
<dbReference type="PANTHER" id="PTHR22939:SF130">
    <property type="entry name" value="PERIPLASMIC SERINE ENDOPROTEASE DEGP-LIKE-RELATED"/>
    <property type="match status" value="1"/>
</dbReference>
<dbReference type="GO" id="GO:0042597">
    <property type="term" value="C:periplasmic space"/>
    <property type="evidence" value="ECO:0007669"/>
    <property type="project" value="UniProtKB-SubCell"/>
</dbReference>
<dbReference type="AlphaFoldDB" id="A0A6B3SG12"/>
<dbReference type="Proteomes" id="UP000482155">
    <property type="component" value="Unassembled WGS sequence"/>
</dbReference>
<feature type="domain" description="PDZ" evidence="17">
    <location>
        <begin position="406"/>
        <end position="484"/>
    </location>
</feature>
<feature type="domain" description="PDZ" evidence="17">
    <location>
        <begin position="289"/>
        <end position="380"/>
    </location>
</feature>
<dbReference type="Pfam" id="PF13180">
    <property type="entry name" value="PDZ_2"/>
    <property type="match status" value="1"/>
</dbReference>
<keyword evidence="8" id="KW-0677">Repeat</keyword>
<keyword evidence="19" id="KW-1185">Reference proteome</keyword>
<proteinExistence type="inferred from homology"/>
<dbReference type="NCBIfam" id="TIGR02037">
    <property type="entry name" value="degP_htrA_DO"/>
    <property type="match status" value="1"/>
</dbReference>
<dbReference type="PANTHER" id="PTHR22939">
    <property type="entry name" value="SERINE PROTEASE FAMILY S1C HTRA-RELATED"/>
    <property type="match status" value="1"/>
</dbReference>
<evidence type="ECO:0000256" key="13">
    <source>
        <dbReference type="ARBA" id="ARBA00032850"/>
    </source>
</evidence>
<comment type="similarity">
    <text evidence="3">Belongs to the peptidase S1C family.</text>
</comment>